<dbReference type="EMBL" id="PVEP01000003">
    <property type="protein sequence ID" value="PQV56927.1"/>
    <property type="molecule type" value="Genomic_DNA"/>
</dbReference>
<keyword evidence="4" id="KW-0238">DNA-binding</keyword>
<evidence type="ECO:0000313" key="4">
    <source>
        <dbReference type="EMBL" id="PQV56927.1"/>
    </source>
</evidence>
<dbReference type="InterPro" id="IPR036388">
    <property type="entry name" value="WH-like_DNA-bd_sf"/>
</dbReference>
<evidence type="ECO:0000313" key="5">
    <source>
        <dbReference type="Proteomes" id="UP000238338"/>
    </source>
</evidence>
<dbReference type="InterPro" id="IPR016032">
    <property type="entry name" value="Sig_transdc_resp-reg_C-effctor"/>
</dbReference>
<dbReference type="Gene3D" id="1.10.10.10">
    <property type="entry name" value="Winged helix-like DNA-binding domain superfamily/Winged helix DNA-binding domain"/>
    <property type="match status" value="1"/>
</dbReference>
<comment type="caution">
    <text evidence="4">The sequence shown here is derived from an EMBL/GenBank/DDBJ whole genome shotgun (WGS) entry which is preliminary data.</text>
</comment>
<proteinExistence type="predicted"/>
<dbReference type="RefSeq" id="WP_105514248.1">
    <property type="nucleotide sequence ID" value="NZ_PVEP01000003.1"/>
</dbReference>
<dbReference type="SUPFAM" id="SSF46894">
    <property type="entry name" value="C-terminal effector domain of the bipartite response regulators"/>
    <property type="match status" value="1"/>
</dbReference>
<gene>
    <name evidence="4" type="ORF">LX70_01781</name>
</gene>
<dbReference type="Pfam" id="PF00196">
    <property type="entry name" value="GerE"/>
    <property type="match status" value="1"/>
</dbReference>
<dbReference type="AlphaFoldDB" id="A0A2S8S7X7"/>
<dbReference type="Proteomes" id="UP000238338">
    <property type="component" value="Unassembled WGS sequence"/>
</dbReference>
<evidence type="ECO:0000256" key="1">
    <source>
        <dbReference type="SAM" id="Coils"/>
    </source>
</evidence>
<evidence type="ECO:0000256" key="2">
    <source>
        <dbReference type="SAM" id="Phobius"/>
    </source>
</evidence>
<keyword evidence="2" id="KW-1133">Transmembrane helix</keyword>
<feature type="coiled-coil region" evidence="1">
    <location>
        <begin position="77"/>
        <end position="104"/>
    </location>
</feature>
<keyword evidence="1" id="KW-0175">Coiled coil</keyword>
<protein>
    <submittedName>
        <fullName evidence="4">DNA-binding NarL/FixJ family response regulator</fullName>
    </submittedName>
</protein>
<keyword evidence="5" id="KW-1185">Reference proteome</keyword>
<feature type="transmembrane region" description="Helical" evidence="2">
    <location>
        <begin position="18"/>
        <end position="40"/>
    </location>
</feature>
<keyword evidence="2" id="KW-0812">Transmembrane</keyword>
<sequence>MQTTPTPPDRRRALRHGVLIGAALALQGVCGFFFVAHILLAFLEIPVAPIPWALREYLEIGAALGLSCGVALGTVILIRALKARRRAEERLNRARGDFREHLEARFGTWGLTPAEADVAIFAIKGLRTQEIADMRRTSEGTVKAQTNAIYRKAGVNGRTQLLSLFIEDLMEGDLPQPAVAPLRQAA</sequence>
<dbReference type="GO" id="GO:0003677">
    <property type="term" value="F:DNA binding"/>
    <property type="evidence" value="ECO:0007669"/>
    <property type="project" value="UniProtKB-KW"/>
</dbReference>
<dbReference type="GO" id="GO:0006355">
    <property type="term" value="P:regulation of DNA-templated transcription"/>
    <property type="evidence" value="ECO:0007669"/>
    <property type="project" value="InterPro"/>
</dbReference>
<feature type="domain" description="HTH luxR-type" evidence="3">
    <location>
        <begin position="108"/>
        <end position="165"/>
    </location>
</feature>
<feature type="transmembrane region" description="Helical" evidence="2">
    <location>
        <begin position="60"/>
        <end position="81"/>
    </location>
</feature>
<dbReference type="OrthoDB" id="8277135at2"/>
<dbReference type="SMART" id="SM00421">
    <property type="entry name" value="HTH_LUXR"/>
    <property type="match status" value="1"/>
</dbReference>
<dbReference type="InterPro" id="IPR000792">
    <property type="entry name" value="Tscrpt_reg_LuxR_C"/>
</dbReference>
<reference evidence="4 5" key="1">
    <citation type="submission" date="2018-02" db="EMBL/GenBank/DDBJ databases">
        <title>Genomic Encyclopedia of Archaeal and Bacterial Type Strains, Phase II (KMG-II): from individual species to whole genera.</title>
        <authorList>
            <person name="Goeker M."/>
        </authorList>
    </citation>
    <scope>NUCLEOTIDE SEQUENCE [LARGE SCALE GENOMIC DNA]</scope>
    <source>
        <strain evidence="4 5">DSM 18921</strain>
    </source>
</reference>
<name>A0A2S8S7X7_9RHOB</name>
<accession>A0A2S8S7X7</accession>
<evidence type="ECO:0000259" key="3">
    <source>
        <dbReference type="SMART" id="SM00421"/>
    </source>
</evidence>
<keyword evidence="2" id="KW-0472">Membrane</keyword>
<organism evidence="4 5">
    <name type="scientific">Albidovulum denitrificans</name>
    <dbReference type="NCBI Taxonomy" id="404881"/>
    <lineage>
        <taxon>Bacteria</taxon>
        <taxon>Pseudomonadati</taxon>
        <taxon>Pseudomonadota</taxon>
        <taxon>Alphaproteobacteria</taxon>
        <taxon>Rhodobacterales</taxon>
        <taxon>Paracoccaceae</taxon>
        <taxon>Albidovulum</taxon>
    </lineage>
</organism>